<dbReference type="Proteomes" id="UP000078046">
    <property type="component" value="Unassembled WGS sequence"/>
</dbReference>
<name>A0A177B7W1_9BILA</name>
<evidence type="ECO:0000313" key="1">
    <source>
        <dbReference type="EMBL" id="OAF70389.1"/>
    </source>
</evidence>
<dbReference type="InterPro" id="IPR009030">
    <property type="entry name" value="Growth_fac_rcpt_cys_sf"/>
</dbReference>
<protein>
    <submittedName>
        <fullName evidence="1">Uncharacterized protein</fullName>
    </submittedName>
</protein>
<organism evidence="1 2">
    <name type="scientific">Intoshia linei</name>
    <dbReference type="NCBI Taxonomy" id="1819745"/>
    <lineage>
        <taxon>Eukaryota</taxon>
        <taxon>Metazoa</taxon>
        <taxon>Spiralia</taxon>
        <taxon>Lophotrochozoa</taxon>
        <taxon>Mesozoa</taxon>
        <taxon>Orthonectida</taxon>
        <taxon>Rhopaluridae</taxon>
        <taxon>Intoshia</taxon>
    </lineage>
</organism>
<dbReference type="PANTHER" id="PTHR46104:SF1">
    <property type="entry name" value="GENE 9195-RELATED"/>
    <property type="match status" value="1"/>
</dbReference>
<sequence length="1976" mass="206163">MSDAGSVECIPCPMGYECTGLSNVATKPCLPTHYSDLATLTCAICEAGNYCDGSQMVSCPSGTFSIQGSVSCTVCSIGNSCTSTNVLNCAKGYSTYGHDMCIRCNDGFTCSPDWSSIKRCDPGTYNVDSKSTCTICPAGSYCPIPSGKPIICTNGFYSSAGQSQCTACPLGYECIGIEQTATTKQCDLGDYASFLATTKCIICPEGYYCPYRHQDPIKCPEKHYSAARKSFCTLCEAGYACPSNKVTHRYRCPQGSYSMPGWKTCKPCTSGYLCDIMSSSPTPTGRLCAKGGWCDGIEFIQCEPGTYNPNEGSVTDKDCILCPAGYCCQIKGIFDYTSYECPLGYFCLMGTTDCLNYPCPAGTYGSSKKLKKNGDCFPCPDGKYCTAGTTTPLDCPKGFYCPPDQQSAIYLCPPGTYNGFVSKKLISHCLSCPIGNYCPTGTKESPSITPIPCPIGTYNLETGHDGLISCLPCKEGYACQTAGLGSLVDLCAKGYYCSEGSKITTASGCPGGTYGSTTGLTRSADCTKCPAGKFCPHCSSSCSDPINCYVGYYCPEMTSQGKRYACPPGTYGKTESLTAETECTPCPVGSYCSGFGEVTVSGLCDPGHYCLINSSKSNQYPCPEGTYRTAAGAKKLLDCITCEKGFYCPIKSKNMQPCTEGTYNLLTGKKTLKDCLECPAGSSCLLTTVAPADCNTGFYSIQKSKTCSKCLAGYFCNQATTSYATMMSSVCPAGFICPEGSADSTTKAPVGTYAPKGSATAISCPPGTFNINLQGDSINSCSICTAGKYCNTKSSVESGKCEAGYYCPNDLYNVHGNPLTTIGSYGSKQIPCPSGYYSAAGADALLKCLDCPAGKYCGLATATPLTCPIGHYCLINSSTPLKCPVGTINSATGKGSLTDCIDCSAGKYCDTAGLSTITGSCSAGYICTQKSTIPNPHDKIVGSQCDQGNVCPVGTTVQVPCAAGYYNSELGLDGTLTTCKKCPAGFYCSGTGNKKPTGICDSGYYCPIESIVKTQNIVLKGYFSKSAAQVATKCIFGKYNKLDGQSSCLVCDVGYYCPNMGTSVQTVCPVGFYCTSGSSTPIGCPTGTFLDVTSKGLLTDCKSCNGGKYCQIRGQSAITGDCKAGFYCTSKAESADPTKNLINAVNGKKIVNYGDICTAGHYCPTATSTPIECPTGTYNPSTGGLSLSEACKSCDPGKYCSGTKLTTVTGDCKKGYYCIGKATQSDPIDGVTGNICPINAYCPAGCIEPILCEYGYYTDSTGSFECKLCTSGKICKQGVNPTNCRAGYYCPASTTLNPIIHEIPCPEGTYNSLTGKSALADCKACDGGKYCEGVAKSAITGSVRAGYWSVSGATNETPNDVTNIRGKCQRGYYCQIGASTQTKCPSGTFGPNEYATSVNECPYCTCGYACPTAGMTSKGTTKCSAGYYCQGKTTNTTPSSGKCSPGHYCPSGSCLEIKCPEGKYQDLEAQALCKPCTAGNFCPLGSTSQGVCPKGHYCPVETSDYNNFPCPLGTFRNLVQGKTIGDCLACTAGSYCSLTGLIAVEGQCDGGYYCGGNAKSSSPVTDTLNGHCLSGQVCPPGSTAPVNCPAGKYCNEKRLSIPSGDCYAGYICLSKATIPNPTDGTTGKICPVGKYCVSGATIPVDCPEGTYRDVAGAGKITDCYDCTMGYYCSGTANINVVGECKAGYYCMGKSKKIDQVACITGHYCPQKSLKAIPCLAGTFAKNTGQATCDVCTLGFYCPHKCSTPIVCPTGSYCPAGTKFATENLCPFGTFMDITGGQKLADCKTCTSGYYCSDLLSIAVTAKCAAGYYCTSGAKSATPNQDLNSNACPKGKYCVLGTETPVDCPIGTFSNSLNLVDSTECTPCLLGMYCATAGLILPTGKCDSGFFCQTGSKIKNPSTSKCPAKYYCQVGAKHPIPCPSGNFCPEGSATPTPCTAGNYCATDLLFAVSGKCNAGFTCTVSSITPRPVGLGGY</sequence>
<comment type="caution">
    <text evidence="1">The sequence shown here is derived from an EMBL/GenBank/DDBJ whole genome shotgun (WGS) entry which is preliminary data.</text>
</comment>
<dbReference type="SUPFAM" id="SSF57184">
    <property type="entry name" value="Growth factor receptor domain"/>
    <property type="match status" value="7"/>
</dbReference>
<reference evidence="1 2" key="1">
    <citation type="submission" date="2016-04" db="EMBL/GenBank/DDBJ databases">
        <title>The genome of Intoshia linei affirms orthonectids as highly simplified spiralians.</title>
        <authorList>
            <person name="Mikhailov K.V."/>
            <person name="Slusarev G.S."/>
            <person name="Nikitin M.A."/>
            <person name="Logacheva M.D."/>
            <person name="Penin A."/>
            <person name="Aleoshin V."/>
            <person name="Panchin Y.V."/>
        </authorList>
    </citation>
    <scope>NUCLEOTIDE SEQUENCE [LARGE SCALE GENOMIC DNA]</scope>
    <source>
        <strain evidence="1">Intl2013</strain>
        <tissue evidence="1">Whole animal</tissue>
    </source>
</reference>
<proteinExistence type="predicted"/>
<dbReference type="SMART" id="SM01411">
    <property type="entry name" value="Ephrin_rec_like"/>
    <property type="match status" value="30"/>
</dbReference>
<dbReference type="OrthoDB" id="439917at2759"/>
<evidence type="ECO:0000313" key="2">
    <source>
        <dbReference type="Proteomes" id="UP000078046"/>
    </source>
</evidence>
<dbReference type="EMBL" id="LWCA01000154">
    <property type="protein sequence ID" value="OAF70389.1"/>
    <property type="molecule type" value="Genomic_DNA"/>
</dbReference>
<dbReference type="Gene3D" id="2.10.50.10">
    <property type="entry name" value="Tumor Necrosis Factor Receptor, subunit A, domain 2"/>
    <property type="match status" value="5"/>
</dbReference>
<dbReference type="PANTHER" id="PTHR46104">
    <property type="entry name" value="GENE 9195-RELATED-RELATED"/>
    <property type="match status" value="1"/>
</dbReference>
<keyword evidence="2" id="KW-1185">Reference proteome</keyword>
<accession>A0A177B7W1</accession>
<gene>
    <name evidence="1" type="ORF">A3Q56_01861</name>
</gene>